<keyword evidence="5 11" id="KW-0812">Transmembrane</keyword>
<dbReference type="AlphaFoldDB" id="E6UBJ2"/>
<organism evidence="13 14">
    <name type="scientific">Ruminococcus albus (strain ATCC 27210 / DSM 20455 / JCM 14654 / NCDO 2250 / 7)</name>
    <dbReference type="NCBI Taxonomy" id="697329"/>
    <lineage>
        <taxon>Bacteria</taxon>
        <taxon>Bacillati</taxon>
        <taxon>Bacillota</taxon>
        <taxon>Clostridia</taxon>
        <taxon>Eubacteriales</taxon>
        <taxon>Oscillospiraceae</taxon>
        <taxon>Ruminococcus</taxon>
    </lineage>
</organism>
<dbReference type="STRING" id="697329.Rumal_2124"/>
<proteinExistence type="inferred from homology"/>
<feature type="transmembrane region" description="Helical" evidence="11">
    <location>
        <begin position="325"/>
        <end position="344"/>
    </location>
</feature>
<dbReference type="InterPro" id="IPR008915">
    <property type="entry name" value="Peptidase_M50"/>
</dbReference>
<evidence type="ECO:0000313" key="14">
    <source>
        <dbReference type="Proteomes" id="UP000006919"/>
    </source>
</evidence>
<dbReference type="GO" id="GO:0004222">
    <property type="term" value="F:metalloendopeptidase activity"/>
    <property type="evidence" value="ECO:0007669"/>
    <property type="project" value="InterPro"/>
</dbReference>
<dbReference type="SUPFAM" id="SSF50156">
    <property type="entry name" value="PDZ domain-like"/>
    <property type="match status" value="1"/>
</dbReference>
<keyword evidence="8 11" id="KW-1133">Transmembrane helix</keyword>
<evidence type="ECO:0000313" key="13">
    <source>
        <dbReference type="EMBL" id="ADU22612.1"/>
    </source>
</evidence>
<feature type="transmembrane region" description="Helical" evidence="11">
    <location>
        <begin position="88"/>
        <end position="108"/>
    </location>
</feature>
<evidence type="ECO:0000256" key="9">
    <source>
        <dbReference type="ARBA" id="ARBA00023049"/>
    </source>
</evidence>
<keyword evidence="6" id="KW-0378">Hydrolase</keyword>
<dbReference type="Pfam" id="PF02163">
    <property type="entry name" value="Peptidase_M50"/>
    <property type="match status" value="1"/>
</dbReference>
<keyword evidence="10 11" id="KW-0472">Membrane</keyword>
<evidence type="ECO:0000256" key="6">
    <source>
        <dbReference type="ARBA" id="ARBA00022801"/>
    </source>
</evidence>
<feature type="transmembrane region" description="Helical" evidence="11">
    <location>
        <begin position="275"/>
        <end position="296"/>
    </location>
</feature>
<dbReference type="CDD" id="cd06163">
    <property type="entry name" value="S2P-M50_PDZ_RseP-like"/>
    <property type="match status" value="1"/>
</dbReference>
<dbReference type="GO" id="GO:0016020">
    <property type="term" value="C:membrane"/>
    <property type="evidence" value="ECO:0007669"/>
    <property type="project" value="UniProtKB-SubCell"/>
</dbReference>
<dbReference type="Gene3D" id="2.30.42.10">
    <property type="match status" value="1"/>
</dbReference>
<comment type="cofactor">
    <cofactor evidence="1">
        <name>Zn(2+)</name>
        <dbReference type="ChEBI" id="CHEBI:29105"/>
    </cofactor>
</comment>
<reference evidence="13 14" key="1">
    <citation type="journal article" date="2011" name="J. Bacteriol.">
        <title>Complete genome of the cellulolytic ruminal bacterium Ruminococcus albus 7.</title>
        <authorList>
            <person name="Suen G."/>
            <person name="Stevenson D.M."/>
            <person name="Bruce D.C."/>
            <person name="Chertkov O."/>
            <person name="Copeland A."/>
            <person name="Cheng J.F."/>
            <person name="Detter C."/>
            <person name="Detter J.C."/>
            <person name="Goodwin L.A."/>
            <person name="Han C.S."/>
            <person name="Hauser L.J."/>
            <person name="Ivanova N.N."/>
            <person name="Kyrpides N.C."/>
            <person name="Land M.L."/>
            <person name="Lapidus A."/>
            <person name="Lucas S."/>
            <person name="Ovchinnikova G."/>
            <person name="Pitluck S."/>
            <person name="Tapia R."/>
            <person name="Woyke T."/>
            <person name="Boyum J."/>
            <person name="Mead D."/>
            <person name="Weimer P.J."/>
        </authorList>
    </citation>
    <scope>NUCLEOTIDE SEQUENCE [LARGE SCALE GENOMIC DNA]</scope>
    <source>
        <strain evidence="14">ATCC 27210 / DSM 20455 / JCM 14654 / NCDO 2250 / 7</strain>
    </source>
</reference>
<keyword evidence="9 13" id="KW-0482">Metalloprotease</keyword>
<evidence type="ECO:0000259" key="12">
    <source>
        <dbReference type="Pfam" id="PF02163"/>
    </source>
</evidence>
<dbReference type="OrthoDB" id="9782003at2"/>
<evidence type="ECO:0000256" key="10">
    <source>
        <dbReference type="ARBA" id="ARBA00023136"/>
    </source>
</evidence>
<dbReference type="RefSeq" id="WP_013498769.1">
    <property type="nucleotide sequence ID" value="NC_014833.1"/>
</dbReference>
<dbReference type="Proteomes" id="UP000006919">
    <property type="component" value="Chromosome"/>
</dbReference>
<evidence type="ECO:0000256" key="1">
    <source>
        <dbReference type="ARBA" id="ARBA00001947"/>
    </source>
</evidence>
<keyword evidence="7" id="KW-0862">Zinc</keyword>
<evidence type="ECO:0000256" key="7">
    <source>
        <dbReference type="ARBA" id="ARBA00022833"/>
    </source>
</evidence>
<gene>
    <name evidence="13" type="ordered locus">Rumal_2124</name>
</gene>
<evidence type="ECO:0000256" key="5">
    <source>
        <dbReference type="ARBA" id="ARBA00022692"/>
    </source>
</evidence>
<keyword evidence="4 13" id="KW-0645">Protease</keyword>
<dbReference type="PANTHER" id="PTHR42837:SF2">
    <property type="entry name" value="MEMBRANE METALLOPROTEASE ARASP2, CHLOROPLASTIC-RELATED"/>
    <property type="match status" value="1"/>
</dbReference>
<name>E6UBJ2_RUMA7</name>
<evidence type="ECO:0000256" key="4">
    <source>
        <dbReference type="ARBA" id="ARBA00022670"/>
    </source>
</evidence>
<comment type="subcellular location">
    <subcellularLocation>
        <location evidence="2">Membrane</location>
        <topology evidence="2">Multi-pass membrane protein</topology>
    </subcellularLocation>
</comment>
<feature type="domain" description="Peptidase M50" evidence="12">
    <location>
        <begin position="6"/>
        <end position="338"/>
    </location>
</feature>
<evidence type="ECO:0000256" key="8">
    <source>
        <dbReference type="ARBA" id="ARBA00022989"/>
    </source>
</evidence>
<dbReference type="InterPro" id="IPR004387">
    <property type="entry name" value="Pept_M50_Zn"/>
</dbReference>
<dbReference type="eggNOG" id="COG0750">
    <property type="taxonomic scope" value="Bacteria"/>
</dbReference>
<evidence type="ECO:0000256" key="2">
    <source>
        <dbReference type="ARBA" id="ARBA00004141"/>
    </source>
</evidence>
<accession>E6UBJ2</accession>
<dbReference type="GO" id="GO:0006508">
    <property type="term" value="P:proteolysis"/>
    <property type="evidence" value="ECO:0007669"/>
    <property type="project" value="UniProtKB-KW"/>
</dbReference>
<sequence length="351" mass="38549">MSIIVAVVIFSLIITIHEFGHFIAAKANGVKVNEFAIGMGPALFKKKKGETLYALRIFPIGGYCAMEGEDTESADGKAFCQKAVWRRMIIVVAGVCMNLILGLILIMVQTCMSDAIATTTISKFEDKAVSQQTGLKVDDKIIAINGMRIFTSTDMSYKFSTDDDGVYDMVVVRNGKRVSLKDVKLATSVNEEGQMSIHYDFWVEPQEVTAGSVVTQAFKQTATDARLIYISLADIIRGKYSLKDMSGPVGIVDSIGDVIDSERDEKTGKINWKSLMYSILYFSSFISINVGVFNILPLPALDGGRFIFLLLEAIRRKPVPPEKEGMVHTIGMAALLLLMVVITVSDITKLV</sequence>
<evidence type="ECO:0000256" key="3">
    <source>
        <dbReference type="ARBA" id="ARBA00007931"/>
    </source>
</evidence>
<evidence type="ECO:0000256" key="11">
    <source>
        <dbReference type="SAM" id="Phobius"/>
    </source>
</evidence>
<dbReference type="KEGG" id="ral:Rumal_2124"/>
<comment type="similarity">
    <text evidence="3">Belongs to the peptidase M50B family.</text>
</comment>
<dbReference type="EMBL" id="CP002403">
    <property type="protein sequence ID" value="ADU22612.1"/>
    <property type="molecule type" value="Genomic_DNA"/>
</dbReference>
<protein>
    <submittedName>
        <fullName evidence="13">Membrane-associated zinc metalloprotease</fullName>
    </submittedName>
</protein>
<dbReference type="InterPro" id="IPR036034">
    <property type="entry name" value="PDZ_sf"/>
</dbReference>
<dbReference type="PANTHER" id="PTHR42837">
    <property type="entry name" value="REGULATOR OF SIGMA-E PROTEASE RSEP"/>
    <property type="match status" value="1"/>
</dbReference>
<dbReference type="HOGENOM" id="CLU_025778_1_3_9"/>